<comment type="similarity">
    <text evidence="1">Belongs to the universal stress protein A family.</text>
</comment>
<dbReference type="PANTHER" id="PTHR46268:SF22">
    <property type="entry name" value="SENSOR PROTEIN KDPD-RELATED"/>
    <property type="match status" value="1"/>
</dbReference>
<protein>
    <submittedName>
        <fullName evidence="3">Universal stress protein</fullName>
    </submittedName>
</protein>
<dbReference type="EMBL" id="JAOYOD010000001">
    <property type="protein sequence ID" value="MCV9387319.1"/>
    <property type="molecule type" value="Genomic_DNA"/>
</dbReference>
<organism evidence="3 4">
    <name type="scientific">Reichenbachiella ulvae</name>
    <dbReference type="NCBI Taxonomy" id="2980104"/>
    <lineage>
        <taxon>Bacteria</taxon>
        <taxon>Pseudomonadati</taxon>
        <taxon>Bacteroidota</taxon>
        <taxon>Cytophagia</taxon>
        <taxon>Cytophagales</taxon>
        <taxon>Reichenbachiellaceae</taxon>
        <taxon>Reichenbachiella</taxon>
    </lineage>
</organism>
<feature type="domain" description="UspA" evidence="2">
    <location>
        <begin position="171"/>
        <end position="273"/>
    </location>
</feature>
<keyword evidence="4" id="KW-1185">Reference proteome</keyword>
<accession>A0ABT3CUS8</accession>
<dbReference type="CDD" id="cd00293">
    <property type="entry name" value="USP-like"/>
    <property type="match status" value="1"/>
</dbReference>
<proteinExistence type="inferred from homology"/>
<feature type="domain" description="UspA" evidence="2">
    <location>
        <begin position="2"/>
        <end position="141"/>
    </location>
</feature>
<evidence type="ECO:0000313" key="4">
    <source>
        <dbReference type="Proteomes" id="UP001300692"/>
    </source>
</evidence>
<dbReference type="PANTHER" id="PTHR46268">
    <property type="entry name" value="STRESS RESPONSE PROTEIN NHAX"/>
    <property type="match status" value="1"/>
</dbReference>
<evidence type="ECO:0000256" key="1">
    <source>
        <dbReference type="ARBA" id="ARBA00008791"/>
    </source>
</evidence>
<evidence type="ECO:0000313" key="3">
    <source>
        <dbReference type="EMBL" id="MCV9387319.1"/>
    </source>
</evidence>
<sequence length="274" mass="31611">MKTLLTTDFTDSSKNAIDYAIQLLSKEDQVKYKLVHAHKPMVSYSGEKSIPVLENPALKDKLKKELEEMQWNLKDEYTIDVEPELKRGGVYEVVHRLEKNDSSHDLVVMATREKSFFERMTFGSNTLQVAQNAETPVLIVPREAKSKSPKTIAFATDLEPLHIPYTSLKLVKDLIDQHDAALEVVHVYESEEEKEKSVSMKDTAMHRYMEEIEHKHVSMINESVYDGIIDYISKHKPDMLVLIPRDRNFFEQLFDKSVSKQMARDTDIPSLVLN</sequence>
<name>A0ABT3CUS8_9BACT</name>
<dbReference type="SUPFAM" id="SSF52402">
    <property type="entry name" value="Adenine nucleotide alpha hydrolases-like"/>
    <property type="match status" value="2"/>
</dbReference>
<evidence type="ECO:0000259" key="2">
    <source>
        <dbReference type="Pfam" id="PF00582"/>
    </source>
</evidence>
<dbReference type="RefSeq" id="WP_264138143.1">
    <property type="nucleotide sequence ID" value="NZ_JAOYOD010000001.1"/>
</dbReference>
<dbReference type="InterPro" id="IPR006016">
    <property type="entry name" value="UspA"/>
</dbReference>
<dbReference type="Pfam" id="PF00582">
    <property type="entry name" value="Usp"/>
    <property type="match status" value="2"/>
</dbReference>
<comment type="caution">
    <text evidence="3">The sequence shown here is derived from an EMBL/GenBank/DDBJ whole genome shotgun (WGS) entry which is preliminary data.</text>
</comment>
<dbReference type="Gene3D" id="3.40.50.12370">
    <property type="match status" value="1"/>
</dbReference>
<dbReference type="Proteomes" id="UP001300692">
    <property type="component" value="Unassembled WGS sequence"/>
</dbReference>
<reference evidence="3 4" key="1">
    <citation type="submission" date="2022-10" db="EMBL/GenBank/DDBJ databases">
        <title>Comparative genomics and taxonomic characterization of three novel marine species of genus Reichenbachiella exhibiting antioxidant and polysaccharide degradation activities.</title>
        <authorList>
            <person name="Muhammad N."/>
            <person name="Lee Y.-J."/>
            <person name="Ko J."/>
            <person name="Kim S.-G."/>
        </authorList>
    </citation>
    <scope>NUCLEOTIDE SEQUENCE [LARGE SCALE GENOMIC DNA]</scope>
    <source>
        <strain evidence="3 4">ABR2-5</strain>
    </source>
</reference>
<gene>
    <name evidence="3" type="ORF">N7U62_11635</name>
</gene>